<comment type="cofactor">
    <cofactor evidence="2">
        <name>Mn(2+)</name>
        <dbReference type="ChEBI" id="CHEBI:29035"/>
    </cofactor>
    <text evidence="2">The Mn(2+) ion enhances activity.</text>
</comment>
<gene>
    <name evidence="4" type="ORF">SAMN05444003_0160</name>
</gene>
<dbReference type="SUPFAM" id="SSF53187">
    <property type="entry name" value="Zn-dependent exopeptidases"/>
    <property type="match status" value="1"/>
</dbReference>
<feature type="binding site" evidence="2">
    <location>
        <position position="100"/>
    </location>
    <ligand>
        <name>Mn(2+)</name>
        <dbReference type="ChEBI" id="CHEBI:29035"/>
        <label>2</label>
    </ligand>
</feature>
<feature type="binding site" evidence="2">
    <location>
        <position position="133"/>
    </location>
    <ligand>
        <name>Mn(2+)</name>
        <dbReference type="ChEBI" id="CHEBI:29035"/>
        <label>2</label>
    </ligand>
</feature>
<protein>
    <submittedName>
        <fullName evidence="4">Hippurate hydrolase</fullName>
    </submittedName>
</protein>
<dbReference type="FunFam" id="3.30.70.360:FF:000001">
    <property type="entry name" value="N-acetyldiaminopimelate deacetylase"/>
    <property type="match status" value="1"/>
</dbReference>
<dbReference type="Gene3D" id="3.40.630.10">
    <property type="entry name" value="Zn peptidases"/>
    <property type="match status" value="1"/>
</dbReference>
<dbReference type="STRING" id="1508389.SAMN05444003_0160"/>
<keyword evidence="1 4" id="KW-0378">Hydrolase</keyword>
<feature type="binding site" evidence="2">
    <location>
        <position position="354"/>
    </location>
    <ligand>
        <name>Mn(2+)</name>
        <dbReference type="ChEBI" id="CHEBI:29035"/>
        <label>2</label>
    </ligand>
</feature>
<evidence type="ECO:0000256" key="1">
    <source>
        <dbReference type="ARBA" id="ARBA00022801"/>
    </source>
</evidence>
<dbReference type="GO" id="GO:0050118">
    <property type="term" value="F:N-acetyldiaminopimelate deacetylase activity"/>
    <property type="evidence" value="ECO:0007669"/>
    <property type="project" value="UniProtKB-ARBA"/>
</dbReference>
<accession>A0A1M5L8H7</accession>
<keyword evidence="2" id="KW-0479">Metal-binding</keyword>
<feature type="binding site" evidence="2">
    <location>
        <position position="159"/>
    </location>
    <ligand>
        <name>Mn(2+)</name>
        <dbReference type="ChEBI" id="CHEBI:29035"/>
        <label>2</label>
    </ligand>
</feature>
<dbReference type="Pfam" id="PF01546">
    <property type="entry name" value="Peptidase_M20"/>
    <property type="match status" value="1"/>
</dbReference>
<dbReference type="GO" id="GO:0019877">
    <property type="term" value="P:diaminopimelate biosynthetic process"/>
    <property type="evidence" value="ECO:0007669"/>
    <property type="project" value="UniProtKB-ARBA"/>
</dbReference>
<sequence length="385" mass="41196">MEPTDLAEKLRQWRRHLHAHPEFGFEEKQTAAFVVERLKEFGIEDIQTGIGGTGVVATLKRGHGGRTIALRADMDCLKIHETTNLPYASKTSGLMHACGHDGHTVALLGAAALLAASEDFDGTVRFIFQPAEEWGQGMKAMIRDGLGTNLSFDEIYGLHNKPGLPVGSFETKVGPYMGAEDGFRIVVNGRGGHASRPQDSQDAIACACSIVGELQTIVSRAIDPADLAVVSVTSIAGDNVKNAIASEAVIEGDCRHFDDRVSQSIEATMRRIAKGVAAAHGCTAQVTYDRVFIPLVNDAAAVAHGLKAAEQVYGAEHTSAEAPRMGASEDFAQALSLAPGAFFNFGNGDSAALHNPEYDFNDEALMPAARWYVQLVKNRLPRADA</sequence>
<dbReference type="EMBL" id="FQXB01000001">
    <property type="protein sequence ID" value="SHG61276.1"/>
    <property type="molecule type" value="Genomic_DNA"/>
</dbReference>
<keyword evidence="2" id="KW-0464">Manganese</keyword>
<evidence type="ECO:0000256" key="2">
    <source>
        <dbReference type="PIRSR" id="PIRSR005962-1"/>
    </source>
</evidence>
<feature type="binding site" evidence="2">
    <location>
        <position position="98"/>
    </location>
    <ligand>
        <name>Mn(2+)</name>
        <dbReference type="ChEBI" id="CHEBI:29035"/>
        <label>2</label>
    </ligand>
</feature>
<dbReference type="PIRSF" id="PIRSF005962">
    <property type="entry name" value="Pept_M20D_amidohydro"/>
    <property type="match status" value="1"/>
</dbReference>
<dbReference type="InterPro" id="IPR002933">
    <property type="entry name" value="Peptidase_M20"/>
</dbReference>
<name>A0A1M5L8H7_9RHOB</name>
<dbReference type="InterPro" id="IPR036264">
    <property type="entry name" value="Bact_exopeptidase_dim_dom"/>
</dbReference>
<dbReference type="OrthoDB" id="9777385at2"/>
<proteinExistence type="predicted"/>
<evidence type="ECO:0000313" key="5">
    <source>
        <dbReference type="Proteomes" id="UP000184074"/>
    </source>
</evidence>
<dbReference type="Gene3D" id="3.30.70.360">
    <property type="match status" value="1"/>
</dbReference>
<dbReference type="InterPro" id="IPR017439">
    <property type="entry name" value="Amidohydrolase"/>
</dbReference>
<dbReference type="Proteomes" id="UP000184074">
    <property type="component" value="Unassembled WGS sequence"/>
</dbReference>
<evidence type="ECO:0000313" key="4">
    <source>
        <dbReference type="EMBL" id="SHG61276.1"/>
    </source>
</evidence>
<dbReference type="GO" id="GO:0046872">
    <property type="term" value="F:metal ion binding"/>
    <property type="evidence" value="ECO:0007669"/>
    <property type="project" value="UniProtKB-KW"/>
</dbReference>
<dbReference type="PANTHER" id="PTHR11014:SF63">
    <property type="entry name" value="METALLOPEPTIDASE, PUTATIVE (AFU_ORTHOLOGUE AFUA_6G09600)-RELATED"/>
    <property type="match status" value="1"/>
</dbReference>
<dbReference type="SUPFAM" id="SSF55031">
    <property type="entry name" value="Bacterial exopeptidase dimerisation domain"/>
    <property type="match status" value="1"/>
</dbReference>
<dbReference type="NCBIfam" id="TIGR01891">
    <property type="entry name" value="amidohydrolases"/>
    <property type="match status" value="1"/>
</dbReference>
<dbReference type="RefSeq" id="WP_072898522.1">
    <property type="nucleotide sequence ID" value="NZ_FQXB01000001.1"/>
</dbReference>
<evidence type="ECO:0000259" key="3">
    <source>
        <dbReference type="Pfam" id="PF07687"/>
    </source>
</evidence>
<organism evidence="4 5">
    <name type="scientific">Cognatiyoonia sediminum</name>
    <dbReference type="NCBI Taxonomy" id="1508389"/>
    <lineage>
        <taxon>Bacteria</taxon>
        <taxon>Pseudomonadati</taxon>
        <taxon>Pseudomonadota</taxon>
        <taxon>Alphaproteobacteria</taxon>
        <taxon>Rhodobacterales</taxon>
        <taxon>Paracoccaceae</taxon>
        <taxon>Cognatiyoonia</taxon>
    </lineage>
</organism>
<reference evidence="4 5" key="1">
    <citation type="submission" date="2016-11" db="EMBL/GenBank/DDBJ databases">
        <authorList>
            <person name="Jaros S."/>
            <person name="Januszkiewicz K."/>
            <person name="Wedrychowicz H."/>
        </authorList>
    </citation>
    <scope>NUCLEOTIDE SEQUENCE [LARGE SCALE GENOMIC DNA]</scope>
    <source>
        <strain evidence="4 5">DSM 28715</strain>
    </source>
</reference>
<feature type="domain" description="Peptidase M20 dimerisation" evidence="3">
    <location>
        <begin position="182"/>
        <end position="274"/>
    </location>
</feature>
<dbReference type="Pfam" id="PF07687">
    <property type="entry name" value="M20_dimer"/>
    <property type="match status" value="1"/>
</dbReference>
<keyword evidence="5" id="KW-1185">Reference proteome</keyword>
<dbReference type="PANTHER" id="PTHR11014">
    <property type="entry name" value="PEPTIDASE M20 FAMILY MEMBER"/>
    <property type="match status" value="1"/>
</dbReference>
<dbReference type="AlphaFoldDB" id="A0A1M5L8H7"/>
<dbReference type="InterPro" id="IPR011650">
    <property type="entry name" value="Peptidase_M20_dimer"/>
</dbReference>